<name>A0A8J4QTA6_9ROSI</name>
<gene>
    <name evidence="1" type="ORF">CMV_016990</name>
</gene>
<dbReference type="OrthoDB" id="20554at2759"/>
<sequence length="104" mass="12734">MYIWERLKKEKGYTPHYWMYYSESEDLWKEVFPVGAEWDQLDDVYQFNWNFSNLEVVSHFPPFDKIGINSVEREAEEIIPMKQMKMDWVPYIPLEDRKGISIVY</sequence>
<dbReference type="PANTHER" id="PTHR33704:SF1">
    <property type="entry name" value="PROTEIN HEAT INTOLERANT 4-RELATED"/>
    <property type="match status" value="1"/>
</dbReference>
<proteinExistence type="predicted"/>
<dbReference type="GO" id="GO:1900034">
    <property type="term" value="P:regulation of cellular response to heat"/>
    <property type="evidence" value="ECO:0007669"/>
    <property type="project" value="InterPro"/>
</dbReference>
<evidence type="ECO:0000313" key="2">
    <source>
        <dbReference type="Proteomes" id="UP000737018"/>
    </source>
</evidence>
<dbReference type="InterPro" id="IPR039313">
    <property type="entry name" value="HIT4"/>
</dbReference>
<evidence type="ECO:0000313" key="1">
    <source>
        <dbReference type="EMBL" id="KAF3958053.1"/>
    </source>
</evidence>
<dbReference type="Gene3D" id="6.10.250.2770">
    <property type="match status" value="1"/>
</dbReference>
<dbReference type="EMBL" id="JRKL02002653">
    <property type="protein sequence ID" value="KAF3958053.1"/>
    <property type="molecule type" value="Genomic_DNA"/>
</dbReference>
<dbReference type="PANTHER" id="PTHR33704">
    <property type="entry name" value="PROTEIN HEAT INTOLERANT 4-RELATED"/>
    <property type="match status" value="1"/>
</dbReference>
<accession>A0A8J4QTA6</accession>
<dbReference type="AlphaFoldDB" id="A0A8J4QTA6"/>
<organism evidence="1 2">
    <name type="scientific">Castanea mollissima</name>
    <name type="common">Chinese chestnut</name>
    <dbReference type="NCBI Taxonomy" id="60419"/>
    <lineage>
        <taxon>Eukaryota</taxon>
        <taxon>Viridiplantae</taxon>
        <taxon>Streptophyta</taxon>
        <taxon>Embryophyta</taxon>
        <taxon>Tracheophyta</taxon>
        <taxon>Spermatophyta</taxon>
        <taxon>Magnoliopsida</taxon>
        <taxon>eudicotyledons</taxon>
        <taxon>Gunneridae</taxon>
        <taxon>Pentapetalae</taxon>
        <taxon>rosids</taxon>
        <taxon>fabids</taxon>
        <taxon>Fagales</taxon>
        <taxon>Fagaceae</taxon>
        <taxon>Castanea</taxon>
    </lineage>
</organism>
<protein>
    <submittedName>
        <fullName evidence="1">Uncharacterized protein</fullName>
    </submittedName>
</protein>
<keyword evidence="2" id="KW-1185">Reference proteome</keyword>
<comment type="caution">
    <text evidence="1">The sequence shown here is derived from an EMBL/GenBank/DDBJ whole genome shotgun (WGS) entry which is preliminary data.</text>
</comment>
<dbReference type="Proteomes" id="UP000737018">
    <property type="component" value="Unassembled WGS sequence"/>
</dbReference>
<reference evidence="1" key="1">
    <citation type="submission" date="2020-03" db="EMBL/GenBank/DDBJ databases">
        <title>Castanea mollissima Vanexum genome sequencing.</title>
        <authorList>
            <person name="Staton M."/>
        </authorList>
    </citation>
    <scope>NUCLEOTIDE SEQUENCE</scope>
    <source>
        <tissue evidence="1">Leaf</tissue>
    </source>
</reference>